<evidence type="ECO:0000256" key="1">
    <source>
        <dbReference type="SAM" id="MobiDB-lite"/>
    </source>
</evidence>
<dbReference type="Proteomes" id="UP001485043">
    <property type="component" value="Unassembled WGS sequence"/>
</dbReference>
<dbReference type="AlphaFoldDB" id="A0AAW1TEW0"/>
<name>A0AAW1TEW0_9CHLO</name>
<dbReference type="PANTHER" id="PTHR35464:SF1">
    <property type="entry name" value="OS06G0115200 PROTEIN"/>
    <property type="match status" value="1"/>
</dbReference>
<gene>
    <name evidence="2" type="ORF">WJX84_001909</name>
</gene>
<dbReference type="EMBL" id="JALJOV010000115">
    <property type="protein sequence ID" value="KAK9867031.1"/>
    <property type="molecule type" value="Genomic_DNA"/>
</dbReference>
<dbReference type="InterPro" id="IPR045288">
    <property type="entry name" value="At1g75140-like"/>
</dbReference>
<accession>A0AAW1TEW0</accession>
<protein>
    <submittedName>
        <fullName evidence="2">Uncharacterized protein</fullName>
    </submittedName>
</protein>
<comment type="caution">
    <text evidence="2">The sequence shown here is derived from an EMBL/GenBank/DDBJ whole genome shotgun (WGS) entry which is preliminary data.</text>
</comment>
<proteinExistence type="predicted"/>
<feature type="region of interest" description="Disordered" evidence="1">
    <location>
        <begin position="576"/>
        <end position="606"/>
    </location>
</feature>
<feature type="region of interest" description="Disordered" evidence="1">
    <location>
        <begin position="383"/>
        <end position="407"/>
    </location>
</feature>
<evidence type="ECO:0000313" key="2">
    <source>
        <dbReference type="EMBL" id="KAK9867031.1"/>
    </source>
</evidence>
<organism evidence="2 3">
    <name type="scientific">Apatococcus fuscideae</name>
    <dbReference type="NCBI Taxonomy" id="2026836"/>
    <lineage>
        <taxon>Eukaryota</taxon>
        <taxon>Viridiplantae</taxon>
        <taxon>Chlorophyta</taxon>
        <taxon>core chlorophytes</taxon>
        <taxon>Trebouxiophyceae</taxon>
        <taxon>Chlorellales</taxon>
        <taxon>Chlorellaceae</taxon>
        <taxon>Apatococcus</taxon>
    </lineage>
</organism>
<evidence type="ECO:0000313" key="3">
    <source>
        <dbReference type="Proteomes" id="UP001485043"/>
    </source>
</evidence>
<reference evidence="2 3" key="1">
    <citation type="journal article" date="2024" name="Nat. Commun.">
        <title>Phylogenomics reveals the evolutionary origins of lichenization in chlorophyte algae.</title>
        <authorList>
            <person name="Puginier C."/>
            <person name="Libourel C."/>
            <person name="Otte J."/>
            <person name="Skaloud P."/>
            <person name="Haon M."/>
            <person name="Grisel S."/>
            <person name="Petersen M."/>
            <person name="Berrin J.G."/>
            <person name="Delaux P.M."/>
            <person name="Dal Grande F."/>
            <person name="Keller J."/>
        </authorList>
    </citation>
    <scope>NUCLEOTIDE SEQUENCE [LARGE SCALE GENOMIC DNA]</scope>
    <source>
        <strain evidence="2 3">SAG 2523</strain>
    </source>
</reference>
<dbReference type="PANTHER" id="PTHR35464">
    <property type="entry name" value="OS06G0115200 PROTEIN"/>
    <property type="match status" value="1"/>
</dbReference>
<keyword evidence="3" id="KW-1185">Reference proteome</keyword>
<sequence length="606" mass="64572">MIFAFIGSSCFALHDGTCTNLDETGQARCSDVLSEKAALETGRRAHNQLFLFTSGAQQQPLEPESLRRTQPMPFAATAERQDYFARTLFHRQPAWSDRFSWQAVLRSESEVTALHFLRKPMGVNEQHSSGQMPWQSRNVRPETELLAIGTARGALHVFDWQGRLLLDLPQAIPGTGGQITALASFQQSRATVCLVLAQSGSGIHHLHLNLSSDSWALPTAPTVLLAKHGASIAGQEGRPAHIETLLTFRAGSQGQQIVALTADSTLSVYAGNGSRLVQVQLPDPILAARMGAPSTINLITPLALLALPLHTPRLISTLRHLGLLSHYMPSDDPAAQLSQAAWEESLLAGSKGLASKGPGIIPRALVITSHGDLVRLAMLPGPQGTSRCQVRSRSSATGDDGSLETPSPPASLQFLAGSYIASTSTALHVFNTSAFIVAPAEPVLQRRLGDELAAFTVQDASGGLQAPAMLATGSAGQLAVALGPRTVAVYRATWRSIASGEQAGGPGWDMWTRPLFLFVAIGIGVWQFSRRRRQGDAIVGGLSPGRAPADLDSIMQGLTDSPQKLAAFQRDLDAGFRPRGPRMHHAPHSVGVFDEAALSDGDSDSD</sequence>
<feature type="compositionally biased region" description="Polar residues" evidence="1">
    <location>
        <begin position="383"/>
        <end position="397"/>
    </location>
</feature>